<dbReference type="SUPFAM" id="SSF47413">
    <property type="entry name" value="lambda repressor-like DNA-binding domains"/>
    <property type="match status" value="1"/>
</dbReference>
<comment type="caution">
    <text evidence="3">The sequence shown here is derived from an EMBL/GenBank/DDBJ whole genome shotgun (WGS) entry which is preliminary data.</text>
</comment>
<keyword evidence="4" id="KW-1185">Reference proteome</keyword>
<dbReference type="InterPro" id="IPR001387">
    <property type="entry name" value="Cro/C1-type_HTH"/>
</dbReference>
<organism evidence="3 4">
    <name type="scientific">Micromonospora sicca</name>
    <dbReference type="NCBI Taxonomy" id="2202420"/>
    <lineage>
        <taxon>Bacteria</taxon>
        <taxon>Bacillati</taxon>
        <taxon>Actinomycetota</taxon>
        <taxon>Actinomycetes</taxon>
        <taxon>Micromonosporales</taxon>
        <taxon>Micromonosporaceae</taxon>
        <taxon>Micromonospora</taxon>
    </lineage>
</organism>
<dbReference type="CDD" id="cd00093">
    <property type="entry name" value="HTH_XRE"/>
    <property type="match status" value="1"/>
</dbReference>
<dbReference type="RefSeq" id="WP_322439970.1">
    <property type="nucleotide sequence ID" value="NZ_JAXOTQ010000009.1"/>
</dbReference>
<evidence type="ECO:0000256" key="1">
    <source>
        <dbReference type="SAM" id="MobiDB-lite"/>
    </source>
</evidence>
<dbReference type="Proteomes" id="UP001290101">
    <property type="component" value="Unassembled WGS sequence"/>
</dbReference>
<sequence>MEQTDDEWSRQLTRQIGQRVAYFRERAPGRMTAQGLADRCAALGHPLDRSVIAKLERGHRNTITVPDLLALAKALGVPPVLLVLPLGRELEADALPGQRRPTWELVKWFGGRGAFPAPDPDPRPSAGNGTPEDNQAYLASAVPLLHHDEHDRLVLDWLWEQGRVDILEEAAAAATTEQERSAHQGRLGDVRRRLGDLERLIADLRTRMRGDGVLPPRLPVVLATLIGEPAAGADAG</sequence>
<feature type="region of interest" description="Disordered" evidence="1">
    <location>
        <begin position="114"/>
        <end position="134"/>
    </location>
</feature>
<protein>
    <submittedName>
        <fullName evidence="3">Helix-turn-helix domain-containing protein</fullName>
    </submittedName>
</protein>
<dbReference type="Gene3D" id="1.10.260.40">
    <property type="entry name" value="lambda repressor-like DNA-binding domains"/>
    <property type="match status" value="1"/>
</dbReference>
<feature type="domain" description="HTH cro/C1-type" evidence="2">
    <location>
        <begin position="47"/>
        <end position="82"/>
    </location>
</feature>
<reference evidence="3 4" key="1">
    <citation type="submission" date="2023-12" db="EMBL/GenBank/DDBJ databases">
        <title>Micromonospora sp. nov., isolated from Atacama Desert.</title>
        <authorList>
            <person name="Carro L."/>
            <person name="Golinska P."/>
            <person name="Klenk H.-P."/>
            <person name="Goodfellow M."/>
        </authorList>
    </citation>
    <scope>NUCLEOTIDE SEQUENCE [LARGE SCALE GENOMIC DNA]</scope>
    <source>
        <strain evidence="3 4">4G53</strain>
    </source>
</reference>
<evidence type="ECO:0000313" key="4">
    <source>
        <dbReference type="Proteomes" id="UP001290101"/>
    </source>
</evidence>
<evidence type="ECO:0000259" key="2">
    <source>
        <dbReference type="PROSITE" id="PS50943"/>
    </source>
</evidence>
<proteinExistence type="predicted"/>
<gene>
    <name evidence="3" type="ORF">U2F25_09405</name>
</gene>
<accession>A0ABU5JB72</accession>
<dbReference type="InterPro" id="IPR010982">
    <property type="entry name" value="Lambda_DNA-bd_dom_sf"/>
</dbReference>
<name>A0ABU5JB72_9ACTN</name>
<dbReference type="SMART" id="SM00530">
    <property type="entry name" value="HTH_XRE"/>
    <property type="match status" value="1"/>
</dbReference>
<evidence type="ECO:0000313" key="3">
    <source>
        <dbReference type="EMBL" id="MDZ5489679.1"/>
    </source>
</evidence>
<dbReference type="EMBL" id="JAXOTQ010000009">
    <property type="protein sequence ID" value="MDZ5489679.1"/>
    <property type="molecule type" value="Genomic_DNA"/>
</dbReference>
<dbReference type="PROSITE" id="PS50943">
    <property type="entry name" value="HTH_CROC1"/>
    <property type="match status" value="1"/>
</dbReference>
<dbReference type="Pfam" id="PF01381">
    <property type="entry name" value="HTH_3"/>
    <property type="match status" value="1"/>
</dbReference>